<dbReference type="AlphaFoldDB" id="A0A2M6WY27"/>
<reference evidence="3" key="1">
    <citation type="submission" date="2017-09" db="EMBL/GenBank/DDBJ databases">
        <title>Depth-based differentiation of microbial function through sediment-hosted aquifers and enrichment of novel symbionts in the deep terrestrial subsurface.</title>
        <authorList>
            <person name="Probst A.J."/>
            <person name="Ladd B."/>
            <person name="Jarett J.K."/>
            <person name="Geller-Mcgrath D.E."/>
            <person name="Sieber C.M.K."/>
            <person name="Emerson J.B."/>
            <person name="Anantharaman K."/>
            <person name="Thomas B.C."/>
            <person name="Malmstrom R."/>
            <person name="Stieglmeier M."/>
            <person name="Klingl A."/>
            <person name="Woyke T."/>
            <person name="Ryan C.M."/>
            <person name="Banfield J.F."/>
        </authorList>
    </citation>
    <scope>NUCLEOTIDE SEQUENCE [LARGE SCALE GENOMIC DNA]</scope>
</reference>
<evidence type="ECO:0000313" key="2">
    <source>
        <dbReference type="EMBL" id="PIT97663.1"/>
    </source>
</evidence>
<dbReference type="Proteomes" id="UP000228596">
    <property type="component" value="Unassembled WGS sequence"/>
</dbReference>
<dbReference type="EMBL" id="PEZV01000002">
    <property type="protein sequence ID" value="PIT97663.1"/>
    <property type="molecule type" value="Genomic_DNA"/>
</dbReference>
<keyword evidence="1" id="KW-1133">Transmembrane helix</keyword>
<gene>
    <name evidence="2" type="ORF">COT77_00325</name>
</gene>
<dbReference type="Pfam" id="PF13196">
    <property type="entry name" value="DUF4012"/>
    <property type="match status" value="1"/>
</dbReference>
<evidence type="ECO:0000256" key="1">
    <source>
        <dbReference type="SAM" id="Phobius"/>
    </source>
</evidence>
<organism evidence="2 3">
    <name type="scientific">Candidatus Berkelbacteria bacterium CG10_big_fil_rev_8_21_14_0_10_41_12</name>
    <dbReference type="NCBI Taxonomy" id="1974513"/>
    <lineage>
        <taxon>Bacteria</taxon>
        <taxon>Candidatus Berkelbacteria</taxon>
    </lineage>
</organism>
<evidence type="ECO:0000313" key="3">
    <source>
        <dbReference type="Proteomes" id="UP000228596"/>
    </source>
</evidence>
<comment type="caution">
    <text evidence="2">The sequence shown here is derived from an EMBL/GenBank/DDBJ whole genome shotgun (WGS) entry which is preliminary data.</text>
</comment>
<sequence length="466" mass="52964">MGQVSPNRHKRIQDLDIKKLKHVKKIRADYVRSSQKIRIIRINPVRKFKVGGLILVLVILALALIFFNSETFVILKIANSLRGKNTLIGFQNSAELRPTGGFWGSFATLSVDKKIIKPQINFNIETNVYRNDNQLVAMDLDNAPKPVRETFINRPQTFVNANWDTDFPEAAKTLSWYFGQGWEKPIDNVIAISSTTVIDLLKITGPITLSDGTEINCDNFSSIMSQKIDQDYWFNEKNKVENEPKKILLEILPKLTEKFKGIGKFKLFSKTFLYLNEKNVIIYSSDTKIQSLIEKRGWGGNIPQWGNDFLYVINANLNGGKSSLNIDQVLNLNVRQKGKDLESELTIVRTHNPNPLGPDILNRNYTRVLVPMDAKIESVKLAGEGIYPDNCDEAIESGKKSIGFWFSTGFGKESSVKIQYQLPSNITKKNYKLIIMRQPGTNFDSLHLDLFGKKQIDTQLIKDLSF</sequence>
<feature type="transmembrane region" description="Helical" evidence="1">
    <location>
        <begin position="48"/>
        <end position="67"/>
    </location>
</feature>
<evidence type="ECO:0008006" key="4">
    <source>
        <dbReference type="Google" id="ProtNLM"/>
    </source>
</evidence>
<keyword evidence="1" id="KW-0812">Transmembrane</keyword>
<accession>A0A2M6WY27</accession>
<proteinExistence type="predicted"/>
<keyword evidence="1" id="KW-0472">Membrane</keyword>
<name>A0A2M6WY27_9BACT</name>
<protein>
    <recommendedName>
        <fullName evidence="4">DUF4012 domain-containing protein</fullName>
    </recommendedName>
</protein>
<dbReference type="InterPro" id="IPR025101">
    <property type="entry name" value="DUF4012"/>
</dbReference>